<dbReference type="FunFam" id="3.40.50.1010:FF:000039">
    <property type="entry name" value="rRNA-processing protein FCF1 family protein"/>
    <property type="match status" value="1"/>
</dbReference>
<comment type="catalytic activity">
    <reaction evidence="20">
        <text>L-alanyl-L-lysine(out) = L-alanyl-L-lysine(in)</text>
        <dbReference type="Rhea" id="RHEA:79415"/>
        <dbReference type="ChEBI" id="CHEBI:192470"/>
    </reaction>
</comment>
<evidence type="ECO:0000256" key="11">
    <source>
        <dbReference type="ARBA" id="ARBA00044881"/>
    </source>
</evidence>
<evidence type="ECO:0000256" key="4">
    <source>
        <dbReference type="ARBA" id="ARBA00022692"/>
    </source>
</evidence>
<evidence type="ECO:0000256" key="15">
    <source>
        <dbReference type="ARBA" id="ARBA00044898"/>
    </source>
</evidence>
<feature type="transmembrane region" description="Helical" evidence="27">
    <location>
        <begin position="234"/>
        <end position="254"/>
    </location>
</feature>
<comment type="catalytic activity">
    <reaction evidence="10">
        <text>L-histidyl-glycine(out) = L-histidyl-glycine(in)</text>
        <dbReference type="Rhea" id="RHEA:79395"/>
        <dbReference type="ChEBI" id="CHEBI:229957"/>
    </reaction>
</comment>
<accession>A0A5A8D8E9</accession>
<dbReference type="Pfam" id="PF07690">
    <property type="entry name" value="MFS_1"/>
    <property type="match status" value="1"/>
</dbReference>
<sequence length="692" mass="73370">MARGKDAHSRPPRSGAVDEATPAPEAHAVEVPASSVHAYTNSLLERVIQLLLISLLSIGVQISYDSVGASAPYLRKAFGFGAEAIGDLYSAYHLPNIFMVALGGILTDRMGAVNASILFTIIAAAGTALVASARTVSLMMIGRAIVGIGGESLCAAQLALLSHCFGTAKVEEKPDEVALLKDAVSDAASLPWAATFPTTAVAFALQLMVARLGTLGVFLILPSVYRAAGYGGEWVVVAFTLLSVTAAAVFGLLWQTHRAGHWDEHLAPGGTAGARRSGARKAARGTGPGTGGAAGAGAGGSGGSPGQRLTLCQELFKAVCVDTPRAASRFHGKLALLGLFLVTYSSISVSLVDFATDMFAERWGYSDIEASRTTSVITAVAIVLTVPMAYLLDVIQRPGLMLLTGALLVLPGHALLLAVRSCPPEFACLLIGAGGSIVSATLWPALSGVIRPSESGTMLGFLLALQNWALCFAPMTVGVMRDRSGGYEIVLGSFIALDLVCNMPKVRKTKRIQMSKRLLSTKDSRLTSVREANEAKIAPKPVKNVAAPAAAMWFAHNEHLGPPYYVILDTNAINFAIKNKLDIVRGLMDCLLAKVIPCVTTCVIAELEKLGPKFRVALRLAKDPRFRRIRTEGDYADDNIVKLVTESKCYIVATCDKDLQRRIRKIPGVPIISIKSRRFTVERMPEAIGAPR</sequence>
<comment type="catalytic activity">
    <reaction evidence="12">
        <text>L-alpha-aminoacyl-L-histidine(out) = L-alpha-aminoacyl-L-histidine(in)</text>
        <dbReference type="Rhea" id="RHEA:79375"/>
        <dbReference type="ChEBI" id="CHEBI:229967"/>
    </reaction>
</comment>
<evidence type="ECO:0000256" key="8">
    <source>
        <dbReference type="ARBA" id="ARBA00024026"/>
    </source>
</evidence>
<dbReference type="InterPro" id="IPR037503">
    <property type="entry name" value="Fcf1_PIN"/>
</dbReference>
<dbReference type="InterPro" id="IPR006984">
    <property type="entry name" value="Fcf1/UTP23"/>
</dbReference>
<evidence type="ECO:0000313" key="30">
    <source>
        <dbReference type="Proteomes" id="UP000324907"/>
    </source>
</evidence>
<comment type="catalytic activity">
    <reaction evidence="16">
        <text>L-arginyl-L-alpha-amino acid(out) = L-arginyl-L-alpha-amino acid(in)</text>
        <dbReference type="Rhea" id="RHEA:79371"/>
        <dbReference type="ChEBI" id="CHEBI:84315"/>
    </reaction>
</comment>
<evidence type="ECO:0000256" key="12">
    <source>
        <dbReference type="ARBA" id="ARBA00044884"/>
    </source>
</evidence>
<feature type="transmembrane region" description="Helical" evidence="27">
    <location>
        <begin position="375"/>
        <end position="392"/>
    </location>
</feature>
<evidence type="ECO:0000256" key="3">
    <source>
        <dbReference type="ARBA" id="ARBA00022448"/>
    </source>
</evidence>
<dbReference type="CDD" id="cd09864">
    <property type="entry name" value="PIN_Fcf1-like"/>
    <property type="match status" value="1"/>
</dbReference>
<feature type="compositionally biased region" description="Gly residues" evidence="26">
    <location>
        <begin position="286"/>
        <end position="301"/>
    </location>
</feature>
<feature type="domain" description="PIN" evidence="28">
    <location>
        <begin position="564"/>
        <end position="661"/>
    </location>
</feature>
<dbReference type="Proteomes" id="UP000324907">
    <property type="component" value="Unassembled WGS sequence"/>
</dbReference>
<comment type="catalytic activity">
    <reaction evidence="17">
        <text>L-lysyl-L-lysine(out) = L-lysyl-L-lysine(in)</text>
        <dbReference type="Rhea" id="RHEA:79403"/>
        <dbReference type="ChEBI" id="CHEBI:229956"/>
    </reaction>
</comment>
<dbReference type="Gene3D" id="1.20.1250.20">
    <property type="entry name" value="MFS general substrate transporter like domains"/>
    <property type="match status" value="2"/>
</dbReference>
<dbReference type="InterPro" id="IPR036259">
    <property type="entry name" value="MFS_trans_sf"/>
</dbReference>
<proteinExistence type="inferred from homology"/>
<dbReference type="SUPFAM" id="SSF88723">
    <property type="entry name" value="PIN domain-like"/>
    <property type="match status" value="1"/>
</dbReference>
<feature type="region of interest" description="Disordered" evidence="26">
    <location>
        <begin position="1"/>
        <end position="24"/>
    </location>
</feature>
<dbReference type="PANTHER" id="PTHR23512:SF3">
    <property type="entry name" value="MAJOR FACILITATOR SUPERFAMILY DOMAIN-CONTAINING PROTEIN 1"/>
    <property type="match status" value="1"/>
</dbReference>
<evidence type="ECO:0000256" key="19">
    <source>
        <dbReference type="ARBA" id="ARBA00044912"/>
    </source>
</evidence>
<evidence type="ECO:0000256" key="24">
    <source>
        <dbReference type="ARBA" id="ARBA00045709"/>
    </source>
</evidence>
<dbReference type="InterPro" id="IPR002716">
    <property type="entry name" value="PIN_dom"/>
</dbReference>
<evidence type="ECO:0000256" key="21">
    <source>
        <dbReference type="ARBA" id="ARBA00044924"/>
    </source>
</evidence>
<evidence type="ECO:0000256" key="13">
    <source>
        <dbReference type="ARBA" id="ARBA00044891"/>
    </source>
</evidence>
<evidence type="ECO:0000256" key="2">
    <source>
        <dbReference type="ARBA" id="ARBA00008335"/>
    </source>
</evidence>
<evidence type="ECO:0000259" key="28">
    <source>
        <dbReference type="SMART" id="SM00670"/>
    </source>
</evidence>
<evidence type="ECO:0000256" key="7">
    <source>
        <dbReference type="ARBA" id="ARBA00023228"/>
    </source>
</evidence>
<evidence type="ECO:0000256" key="16">
    <source>
        <dbReference type="ARBA" id="ARBA00044899"/>
    </source>
</evidence>
<comment type="catalytic activity">
    <reaction evidence="18">
        <text>L-arginyl-glycine(out) = L-arginyl-glycine(in)</text>
        <dbReference type="Rhea" id="RHEA:79391"/>
        <dbReference type="ChEBI" id="CHEBI:229955"/>
    </reaction>
</comment>
<evidence type="ECO:0000256" key="23">
    <source>
        <dbReference type="ARBA" id="ARBA00045018"/>
    </source>
</evidence>
<dbReference type="GO" id="GO:0005765">
    <property type="term" value="C:lysosomal membrane"/>
    <property type="evidence" value="ECO:0007669"/>
    <property type="project" value="UniProtKB-SubCell"/>
</dbReference>
<evidence type="ECO:0000256" key="5">
    <source>
        <dbReference type="ARBA" id="ARBA00022989"/>
    </source>
</evidence>
<dbReference type="InterPro" id="IPR029060">
    <property type="entry name" value="PIN-like_dom_sf"/>
</dbReference>
<dbReference type="Pfam" id="PF04900">
    <property type="entry name" value="Fcf1"/>
    <property type="match status" value="1"/>
</dbReference>
<feature type="transmembrane region" description="Helical" evidence="27">
    <location>
        <begin position="47"/>
        <end position="67"/>
    </location>
</feature>
<feature type="transmembrane region" description="Helical" evidence="27">
    <location>
        <begin position="112"/>
        <end position="133"/>
    </location>
</feature>
<dbReference type="AlphaFoldDB" id="A0A5A8D8E9"/>
<dbReference type="InterPro" id="IPR052187">
    <property type="entry name" value="MFSD1"/>
</dbReference>
<comment type="catalytic activity">
    <reaction evidence="21">
        <text>L-lysyl-glycine(out) = L-lysyl-glycine(in)</text>
        <dbReference type="Rhea" id="RHEA:79407"/>
        <dbReference type="ChEBI" id="CHEBI:191202"/>
    </reaction>
</comment>
<evidence type="ECO:0000256" key="14">
    <source>
        <dbReference type="ARBA" id="ARBA00044893"/>
    </source>
</evidence>
<comment type="catalytic activity">
    <reaction evidence="14">
        <text>L-alpha-aminoacyl-L-lysine(out) = L-alpha-aminoacyl-L-lysine(in)</text>
        <dbReference type="Rhea" id="RHEA:79383"/>
        <dbReference type="ChEBI" id="CHEBI:229966"/>
    </reaction>
</comment>
<evidence type="ECO:0000256" key="25">
    <source>
        <dbReference type="ARBA" id="ARBA00046376"/>
    </source>
</evidence>
<dbReference type="SMART" id="SM00670">
    <property type="entry name" value="PINc"/>
    <property type="match status" value="1"/>
</dbReference>
<keyword evidence="6 27" id="KW-0472">Membrane</keyword>
<comment type="function">
    <text evidence="24">Lysosomal dipeptide uniporter that selectively exports lysine, arginine or histidine-containing dipeptides with a net positive charge from the lysosome lumen into the cytosol. Could play a role in a specific type of protein O-glycosylation indirectly regulating macrophages migration and tissue invasion. Also essential for liver homeostasis.</text>
</comment>
<dbReference type="PANTHER" id="PTHR23512">
    <property type="entry name" value="MAJOR FACILITATOR SUPERFAMILY DOMAIN-CONTAINING PROTEIN 1"/>
    <property type="match status" value="1"/>
</dbReference>
<dbReference type="EMBL" id="VLTL01000090">
    <property type="protein sequence ID" value="KAA0161753.1"/>
    <property type="molecule type" value="Genomic_DNA"/>
</dbReference>
<feature type="transmembrane region" description="Helical" evidence="27">
    <location>
        <begin position="334"/>
        <end position="355"/>
    </location>
</feature>
<evidence type="ECO:0000256" key="17">
    <source>
        <dbReference type="ARBA" id="ARBA00044900"/>
    </source>
</evidence>
<keyword evidence="5 27" id="KW-1133">Transmembrane helix</keyword>
<comment type="catalytic activity">
    <reaction evidence="11">
        <text>L-alpha-aminoacyl-L-arginine(out) = L-alpha-aminoacyl-L-arginine(in)</text>
        <dbReference type="Rhea" id="RHEA:79367"/>
        <dbReference type="ChEBI" id="CHEBI:229968"/>
    </reaction>
</comment>
<dbReference type="GO" id="GO:0022857">
    <property type="term" value="F:transmembrane transporter activity"/>
    <property type="evidence" value="ECO:0007669"/>
    <property type="project" value="InterPro"/>
</dbReference>
<evidence type="ECO:0000256" key="27">
    <source>
        <dbReference type="SAM" id="Phobius"/>
    </source>
</evidence>
<feature type="transmembrane region" description="Helical" evidence="27">
    <location>
        <begin position="458"/>
        <end position="480"/>
    </location>
</feature>
<feature type="transmembrane region" description="Helical" evidence="27">
    <location>
        <begin position="88"/>
        <end position="106"/>
    </location>
</feature>
<evidence type="ECO:0000256" key="6">
    <source>
        <dbReference type="ARBA" id="ARBA00023136"/>
    </source>
</evidence>
<dbReference type="GO" id="GO:0032040">
    <property type="term" value="C:small-subunit processome"/>
    <property type="evidence" value="ECO:0007669"/>
    <property type="project" value="InterPro"/>
</dbReference>
<feature type="transmembrane region" description="Helical" evidence="27">
    <location>
        <begin position="426"/>
        <end position="446"/>
    </location>
</feature>
<feature type="region of interest" description="Disordered" evidence="26">
    <location>
        <begin position="265"/>
        <end position="301"/>
    </location>
</feature>
<feature type="compositionally biased region" description="Low complexity" evidence="26">
    <location>
        <begin position="267"/>
        <end position="276"/>
    </location>
</feature>
<comment type="subcellular location">
    <subcellularLocation>
        <location evidence="1">Lysosome membrane</location>
        <topology evidence="1">Multi-pass membrane protein</topology>
    </subcellularLocation>
</comment>
<comment type="catalytic activity">
    <reaction evidence="15">
        <text>L-aspartyl-L-lysine(out) = L-aspartyl-L-lysine(in)</text>
        <dbReference type="Rhea" id="RHEA:79411"/>
        <dbReference type="ChEBI" id="CHEBI:229953"/>
    </reaction>
</comment>
<feature type="transmembrane region" description="Helical" evidence="27">
    <location>
        <begin position="399"/>
        <end position="420"/>
    </location>
</feature>
<comment type="similarity">
    <text evidence="8">Belongs to the UTP23/FCF1 family. FCF1 subfamily.</text>
</comment>
<gene>
    <name evidence="29" type="ORF">FNF28_04940</name>
</gene>
<name>A0A5A8D8E9_CAFRO</name>
<comment type="catalytic activity">
    <reaction evidence="9">
        <text>L-lysyl-L-alanine(out) = L-lysyl-L-alanine(in)</text>
        <dbReference type="Rhea" id="RHEA:79399"/>
        <dbReference type="ChEBI" id="CHEBI:229954"/>
    </reaction>
</comment>
<keyword evidence="7" id="KW-0458">Lysosome</keyword>
<dbReference type="SUPFAM" id="SSF103473">
    <property type="entry name" value="MFS general substrate transporter"/>
    <property type="match status" value="1"/>
</dbReference>
<evidence type="ECO:0000313" key="29">
    <source>
        <dbReference type="EMBL" id="KAA0161753.1"/>
    </source>
</evidence>
<comment type="similarity">
    <text evidence="2">Belongs to the major facilitator superfamily.</text>
</comment>
<evidence type="ECO:0000256" key="26">
    <source>
        <dbReference type="SAM" id="MobiDB-lite"/>
    </source>
</evidence>
<evidence type="ECO:0000256" key="9">
    <source>
        <dbReference type="ARBA" id="ARBA00044876"/>
    </source>
</evidence>
<comment type="subunit">
    <text evidence="25">Homodimer. Interacts with lysosomal protein GLMP (via lumenal domain); the interaction starts while both proteins are still in the endoplasmic reticulum and is required for stabilization of MFSD1 in lysosomes but has no direct effect on its targeting to lysosomes or transporter activity.</text>
</comment>
<protein>
    <recommendedName>
        <fullName evidence="22">Lysosomal dipeptide transporter MFSD1</fullName>
    </recommendedName>
    <alternativeName>
        <fullName evidence="23">Major facilitator superfamily domain-containing protein 1</fullName>
    </alternativeName>
</protein>
<comment type="caution">
    <text evidence="29">The sequence shown here is derived from an EMBL/GenBank/DDBJ whole genome shotgun (WGS) entry which is preliminary data.</text>
</comment>
<evidence type="ECO:0000256" key="10">
    <source>
        <dbReference type="ARBA" id="ARBA00044878"/>
    </source>
</evidence>
<feature type="transmembrane region" description="Helical" evidence="27">
    <location>
        <begin position="200"/>
        <end position="222"/>
    </location>
</feature>
<dbReference type="InterPro" id="IPR011701">
    <property type="entry name" value="MFS"/>
</dbReference>
<dbReference type="Gene3D" id="3.40.50.1010">
    <property type="entry name" value="5'-nuclease"/>
    <property type="match status" value="1"/>
</dbReference>
<keyword evidence="3" id="KW-0813">Transport</keyword>
<reference evidence="29 30" key="1">
    <citation type="submission" date="2019-07" db="EMBL/GenBank/DDBJ databases">
        <title>Genomes of Cafeteria roenbergensis.</title>
        <authorList>
            <person name="Fischer M.G."/>
            <person name="Hackl T."/>
            <person name="Roman M."/>
        </authorList>
    </citation>
    <scope>NUCLEOTIDE SEQUENCE [LARGE SCALE GENOMIC DNA]</scope>
    <source>
        <strain evidence="29 30">RCC970-E3</strain>
    </source>
</reference>
<keyword evidence="4 27" id="KW-0812">Transmembrane</keyword>
<comment type="catalytic activity">
    <reaction evidence="13">
        <text>L-lysyl-L-alpha-amino acid(out) = L-lysyl-L-alpha-amino acid(in)</text>
        <dbReference type="Rhea" id="RHEA:79387"/>
        <dbReference type="ChEBI" id="CHEBI:229965"/>
    </reaction>
</comment>
<evidence type="ECO:0000256" key="22">
    <source>
        <dbReference type="ARBA" id="ARBA00044985"/>
    </source>
</evidence>
<organism evidence="29 30">
    <name type="scientific">Cafeteria roenbergensis</name>
    <name type="common">Marine flagellate</name>
    <dbReference type="NCBI Taxonomy" id="33653"/>
    <lineage>
        <taxon>Eukaryota</taxon>
        <taxon>Sar</taxon>
        <taxon>Stramenopiles</taxon>
        <taxon>Bigyra</taxon>
        <taxon>Opalozoa</taxon>
        <taxon>Bicosoecida</taxon>
        <taxon>Cafeteriaceae</taxon>
        <taxon>Cafeteria</taxon>
    </lineage>
</organism>
<comment type="catalytic activity">
    <reaction evidence="19">
        <text>L-histidyl-L-alpha-amino acid(out) = L-histidyl-L-alpha-amino acid(in)</text>
        <dbReference type="Rhea" id="RHEA:79379"/>
        <dbReference type="ChEBI" id="CHEBI:229964"/>
    </reaction>
</comment>
<evidence type="ECO:0000256" key="20">
    <source>
        <dbReference type="ARBA" id="ARBA00044919"/>
    </source>
</evidence>
<evidence type="ECO:0000256" key="18">
    <source>
        <dbReference type="ARBA" id="ARBA00044903"/>
    </source>
</evidence>
<evidence type="ECO:0000256" key="1">
    <source>
        <dbReference type="ARBA" id="ARBA00004155"/>
    </source>
</evidence>